<protein>
    <recommendedName>
        <fullName evidence="5">RING-type domain-containing protein</fullName>
    </recommendedName>
</protein>
<dbReference type="AlphaFoldDB" id="A0A401Q6I2"/>
<keyword evidence="2 4" id="KW-0863">Zinc-finger</keyword>
<evidence type="ECO:0000313" key="6">
    <source>
        <dbReference type="EMBL" id="GCB80937.1"/>
    </source>
</evidence>
<organism evidence="6 7">
    <name type="scientific">Scyliorhinus torazame</name>
    <name type="common">Cloudy catshark</name>
    <name type="synonym">Catulus torazame</name>
    <dbReference type="NCBI Taxonomy" id="75743"/>
    <lineage>
        <taxon>Eukaryota</taxon>
        <taxon>Metazoa</taxon>
        <taxon>Chordata</taxon>
        <taxon>Craniata</taxon>
        <taxon>Vertebrata</taxon>
        <taxon>Chondrichthyes</taxon>
        <taxon>Elasmobranchii</taxon>
        <taxon>Galeomorphii</taxon>
        <taxon>Galeoidea</taxon>
        <taxon>Carcharhiniformes</taxon>
        <taxon>Scyliorhinidae</taxon>
        <taxon>Scyliorhinus</taxon>
    </lineage>
</organism>
<dbReference type="PANTHER" id="PTHR22791">
    <property type="entry name" value="RING-TYPE DOMAIN-CONTAINING PROTEIN"/>
    <property type="match status" value="1"/>
</dbReference>
<dbReference type="Pfam" id="PF13445">
    <property type="entry name" value="zf-RING_UBOX"/>
    <property type="match status" value="1"/>
</dbReference>
<evidence type="ECO:0000256" key="1">
    <source>
        <dbReference type="ARBA" id="ARBA00022723"/>
    </source>
</evidence>
<comment type="caution">
    <text evidence="6">The sequence shown here is derived from an EMBL/GenBank/DDBJ whole genome shotgun (WGS) entry which is preliminary data.</text>
</comment>
<dbReference type="GO" id="GO:0061630">
    <property type="term" value="F:ubiquitin protein ligase activity"/>
    <property type="evidence" value="ECO:0007669"/>
    <property type="project" value="TreeGrafter"/>
</dbReference>
<keyword evidence="3" id="KW-0862">Zinc</keyword>
<dbReference type="InterPro" id="IPR001841">
    <property type="entry name" value="Znf_RING"/>
</dbReference>
<dbReference type="InterPro" id="IPR027370">
    <property type="entry name" value="Znf-RING_euk"/>
</dbReference>
<evidence type="ECO:0000259" key="5">
    <source>
        <dbReference type="PROSITE" id="PS50089"/>
    </source>
</evidence>
<accession>A0A401Q6I2</accession>
<feature type="domain" description="RING-type" evidence="5">
    <location>
        <begin position="33"/>
        <end position="80"/>
    </location>
</feature>
<dbReference type="Proteomes" id="UP000288216">
    <property type="component" value="Unassembled WGS sequence"/>
</dbReference>
<keyword evidence="7" id="KW-1185">Reference proteome</keyword>
<name>A0A401Q6I2_SCYTO</name>
<dbReference type="PANTHER" id="PTHR22791:SF6">
    <property type="entry name" value="RING-TYPE DOMAIN-CONTAINING PROTEIN"/>
    <property type="match status" value="1"/>
</dbReference>
<dbReference type="SMART" id="SM00184">
    <property type="entry name" value="RING"/>
    <property type="match status" value="1"/>
</dbReference>
<dbReference type="PROSITE" id="PS00518">
    <property type="entry name" value="ZF_RING_1"/>
    <property type="match status" value="1"/>
</dbReference>
<dbReference type="InterPro" id="IPR013083">
    <property type="entry name" value="Znf_RING/FYVE/PHD"/>
</dbReference>
<dbReference type="EMBL" id="BFAA01019912">
    <property type="protein sequence ID" value="GCB80937.1"/>
    <property type="molecule type" value="Genomic_DNA"/>
</dbReference>
<dbReference type="PROSITE" id="PS50089">
    <property type="entry name" value="ZF_RING_2"/>
    <property type="match status" value="1"/>
</dbReference>
<dbReference type="GO" id="GO:0016567">
    <property type="term" value="P:protein ubiquitination"/>
    <property type="evidence" value="ECO:0007669"/>
    <property type="project" value="TreeGrafter"/>
</dbReference>
<dbReference type="OrthoDB" id="6106880at2759"/>
<proteinExistence type="predicted"/>
<dbReference type="InterPro" id="IPR017907">
    <property type="entry name" value="Znf_RING_CS"/>
</dbReference>
<evidence type="ECO:0000256" key="4">
    <source>
        <dbReference type="PROSITE-ProRule" id="PRU00175"/>
    </source>
</evidence>
<keyword evidence="1" id="KW-0479">Metal-binding</keyword>
<evidence type="ECO:0000313" key="7">
    <source>
        <dbReference type="Proteomes" id="UP000288216"/>
    </source>
</evidence>
<dbReference type="SUPFAM" id="SSF57850">
    <property type="entry name" value="RING/U-box"/>
    <property type="match status" value="1"/>
</dbReference>
<evidence type="ECO:0000256" key="2">
    <source>
        <dbReference type="ARBA" id="ARBA00022771"/>
    </source>
</evidence>
<reference evidence="6 7" key="1">
    <citation type="journal article" date="2018" name="Nat. Ecol. Evol.">
        <title>Shark genomes provide insights into elasmobranch evolution and the origin of vertebrates.</title>
        <authorList>
            <person name="Hara Y"/>
            <person name="Yamaguchi K"/>
            <person name="Onimaru K"/>
            <person name="Kadota M"/>
            <person name="Koyanagi M"/>
            <person name="Keeley SD"/>
            <person name="Tatsumi K"/>
            <person name="Tanaka K"/>
            <person name="Motone F"/>
            <person name="Kageyama Y"/>
            <person name="Nozu R"/>
            <person name="Adachi N"/>
            <person name="Nishimura O"/>
            <person name="Nakagawa R"/>
            <person name="Tanegashima C"/>
            <person name="Kiyatake I"/>
            <person name="Matsumoto R"/>
            <person name="Murakumo K"/>
            <person name="Nishida K"/>
            <person name="Terakita A"/>
            <person name="Kuratani S"/>
            <person name="Sato K"/>
            <person name="Hyodo S Kuraku.S."/>
        </authorList>
    </citation>
    <scope>NUCLEOTIDE SEQUENCE [LARGE SCALE GENOMIC DNA]</scope>
</reference>
<gene>
    <name evidence="6" type="ORF">scyTo_0021749</name>
</gene>
<dbReference type="InterPro" id="IPR051435">
    <property type="entry name" value="RING_finger_E3_ubiq-ligases"/>
</dbReference>
<dbReference type="Gene3D" id="3.30.40.10">
    <property type="entry name" value="Zinc/RING finger domain, C3HC4 (zinc finger)"/>
    <property type="match status" value="1"/>
</dbReference>
<sequence length="203" mass="22484">MENRILPMFEKRMKESEHQGISQKMQPIEGIRCTVCLEDYSLETERRPRILPQCLHTFCEGCLEKLVEFSDFHVVCPICRVANDVADAGGVQSLPISTRITLPPQTSSQCQDLSILRFMDPDAPACLACGSLTLYAPLGQDATVTQCHTCGWLGTGTPEVQSNLIHERDSLPGLNQGNPGPTVQRPSLIAGLCELLRNMIFRE</sequence>
<dbReference type="STRING" id="75743.A0A401Q6I2"/>
<evidence type="ECO:0000256" key="3">
    <source>
        <dbReference type="ARBA" id="ARBA00022833"/>
    </source>
</evidence>
<dbReference type="GO" id="GO:0008270">
    <property type="term" value="F:zinc ion binding"/>
    <property type="evidence" value="ECO:0007669"/>
    <property type="project" value="UniProtKB-KW"/>
</dbReference>